<feature type="domain" description="Gfo/Idh/MocA-like oxidoreductase N-terminal" evidence="2">
    <location>
        <begin position="7"/>
        <end position="131"/>
    </location>
</feature>
<evidence type="ECO:0000313" key="3">
    <source>
        <dbReference type="EMBL" id="MCU4974008.1"/>
    </source>
</evidence>
<evidence type="ECO:0000313" key="4">
    <source>
        <dbReference type="Proteomes" id="UP001320972"/>
    </source>
</evidence>
<protein>
    <submittedName>
        <fullName evidence="3">Gfo/Idh/MocA family oxidoreductase</fullName>
    </submittedName>
</protein>
<name>A0ABT2QGG2_9EURY</name>
<dbReference type="RefSeq" id="WP_338008276.1">
    <property type="nucleotide sequence ID" value="NZ_JAOPKB010000009.1"/>
</dbReference>
<comment type="caution">
    <text evidence="3">The sequence shown here is derived from an EMBL/GenBank/DDBJ whole genome shotgun (WGS) entry which is preliminary data.</text>
</comment>
<dbReference type="SUPFAM" id="SSF55347">
    <property type="entry name" value="Glyceraldehyde-3-phosphate dehydrogenase-like, C-terminal domain"/>
    <property type="match status" value="1"/>
</dbReference>
<organism evidence="3 4">
    <name type="scientific">Natronoglomus mannanivorans</name>
    <dbReference type="NCBI Taxonomy" id="2979990"/>
    <lineage>
        <taxon>Archaea</taxon>
        <taxon>Methanobacteriati</taxon>
        <taxon>Methanobacteriota</taxon>
        <taxon>Stenosarchaea group</taxon>
        <taxon>Halobacteria</taxon>
        <taxon>Halobacteriales</taxon>
        <taxon>Natrialbaceae</taxon>
        <taxon>Natronoglomus</taxon>
    </lineage>
</organism>
<dbReference type="Gene3D" id="3.30.360.10">
    <property type="entry name" value="Dihydrodipicolinate Reductase, domain 2"/>
    <property type="match status" value="1"/>
</dbReference>
<dbReference type="PANTHER" id="PTHR43818">
    <property type="entry name" value="BCDNA.GH03377"/>
    <property type="match status" value="1"/>
</dbReference>
<reference evidence="3 4" key="1">
    <citation type="submission" date="2022-09" db="EMBL/GenBank/DDBJ databases">
        <title>Enrichment on poylsaccharides allowed isolation of novel metabolic and taxonomic groups of Haloarchaea.</title>
        <authorList>
            <person name="Sorokin D.Y."/>
            <person name="Elcheninov A.G."/>
            <person name="Khizhniak T.V."/>
            <person name="Kolganova T.V."/>
            <person name="Kublanov I.V."/>
        </authorList>
    </citation>
    <scope>NUCLEOTIDE SEQUENCE [LARGE SCALE GENOMIC DNA]</scope>
    <source>
        <strain evidence="3 4">AArc-m2/3/4</strain>
    </source>
</reference>
<accession>A0ABT2QGG2</accession>
<dbReference type="InterPro" id="IPR050463">
    <property type="entry name" value="Gfo/Idh/MocA_oxidrdct_glycsds"/>
</dbReference>
<dbReference type="Gene3D" id="3.40.50.720">
    <property type="entry name" value="NAD(P)-binding Rossmann-like Domain"/>
    <property type="match status" value="1"/>
</dbReference>
<keyword evidence="1" id="KW-0560">Oxidoreductase</keyword>
<dbReference type="InterPro" id="IPR000683">
    <property type="entry name" value="Gfo/Idh/MocA-like_OxRdtase_N"/>
</dbReference>
<keyword evidence="4" id="KW-1185">Reference proteome</keyword>
<dbReference type="EMBL" id="JAOPKB010000009">
    <property type="protein sequence ID" value="MCU4974008.1"/>
    <property type="molecule type" value="Genomic_DNA"/>
</dbReference>
<dbReference type="InterPro" id="IPR036291">
    <property type="entry name" value="NAD(P)-bd_dom_sf"/>
</dbReference>
<sequence length="415" mass="45102">MATDRLGVGFVGAGFITREFHAPTFQRIRDADVAGVMNPTVSKAESVADDCRTAGSGDPIATDDVRELVSHEAVDAVWIASPNHTRLETVRAVVEAVEQGQAELEGIAIEKPLARTYDEAREIVDLVEDTDLNHAYLENQVHMPGVAKMKELLWDTAVGSGRPYLARSAEEHSGPHSTWFWDGTKQGGGVLNDMMCHSHKVNKHLLSRPGEDDLTPVAVDCNISTLKWGRDEYADELAEEYDVDYRESPSEDYASASVFYETPDGDLVVGEATNSWCFVGSGLRITIELLGPEYSGTINTLESGTDVFFSDRAAEEAGYVVEKQAADRGSMPVLAREGATYGYLDQNEHVVEAFRAGENASEDLTDGLEVATLVAASYLAAERGERVTFDSVDLEGYVPEPARGDFEAGPAGLER</sequence>
<gene>
    <name evidence="3" type="ORF">OB955_14840</name>
</gene>
<dbReference type="SUPFAM" id="SSF51735">
    <property type="entry name" value="NAD(P)-binding Rossmann-fold domains"/>
    <property type="match status" value="1"/>
</dbReference>
<dbReference type="Pfam" id="PF01408">
    <property type="entry name" value="GFO_IDH_MocA"/>
    <property type="match status" value="1"/>
</dbReference>
<proteinExistence type="predicted"/>
<evidence type="ECO:0000256" key="1">
    <source>
        <dbReference type="ARBA" id="ARBA00023002"/>
    </source>
</evidence>
<dbReference type="Proteomes" id="UP001320972">
    <property type="component" value="Unassembled WGS sequence"/>
</dbReference>
<evidence type="ECO:0000259" key="2">
    <source>
        <dbReference type="Pfam" id="PF01408"/>
    </source>
</evidence>
<dbReference type="PANTHER" id="PTHR43818:SF11">
    <property type="entry name" value="BCDNA.GH03377"/>
    <property type="match status" value="1"/>
</dbReference>